<sequence>MLIKMPVRQAWNAFPSAVGSGRGKSGGAEARGAVDFQQDRTIVQYPFFRPQRALSGAVASGGIVHPAMKKSSSAGPVMR</sequence>
<protein>
    <submittedName>
        <fullName evidence="1">Uncharacterized protein</fullName>
    </submittedName>
</protein>
<evidence type="ECO:0000313" key="1">
    <source>
        <dbReference type="EMBL" id="CAP56316.1"/>
    </source>
</evidence>
<dbReference type="EMBL" id="AM889285">
    <property type="protein sequence ID" value="CAP56316.1"/>
    <property type="molecule type" value="Genomic_DNA"/>
</dbReference>
<keyword evidence="2" id="KW-1185">Reference proteome</keyword>
<accession>A9HMJ6</accession>
<name>A9HMJ6_GLUDA</name>
<evidence type="ECO:0000313" key="2">
    <source>
        <dbReference type="Proteomes" id="UP000001176"/>
    </source>
</evidence>
<proteinExistence type="predicted"/>
<dbReference type="Proteomes" id="UP000001176">
    <property type="component" value="Chromosome"/>
</dbReference>
<reference evidence="1 2" key="1">
    <citation type="journal article" date="2009" name="BMC Genomics">
        <title>Complete genome sequence of the sugarcane nitrogen-fixing endophyte Gluconacetobacter diazotrophicus Pal5.</title>
        <authorList>
            <person name="Bertalan M."/>
            <person name="Albano R."/>
            <person name="Padua V."/>
            <person name="Rouws L."/>
            <person name="Rojas C."/>
            <person name="Hemerly A."/>
            <person name="Teixeira K."/>
            <person name="Schwab S."/>
            <person name="Araujo J."/>
            <person name="Oliveira A."/>
            <person name="Franca L."/>
            <person name="Magalhaes V."/>
            <person name="Alqueres S."/>
            <person name="Cardoso A."/>
            <person name="Almeida W."/>
            <person name="Loureiro M.M."/>
            <person name="Nogueira E."/>
            <person name="Cidade D."/>
            <person name="Oliveira D."/>
            <person name="Simao T."/>
            <person name="Macedo J."/>
            <person name="Valadao A."/>
            <person name="Dreschsel M."/>
            <person name="Freitas F."/>
            <person name="Vidal M."/>
            <person name="Guedes H."/>
            <person name="Rodrigues E."/>
            <person name="Meneses C."/>
            <person name="Brioso P."/>
            <person name="Pozzer L."/>
            <person name="Figueiredo D."/>
            <person name="Montano H."/>
            <person name="Junior J."/>
            <person name="Filho G."/>
            <person name="Flores V."/>
            <person name="Ferreira B."/>
            <person name="Branco A."/>
            <person name="Gonzalez P."/>
            <person name="Guillobel H."/>
            <person name="Lemos M."/>
            <person name="Seibel L."/>
            <person name="Macedo J."/>
            <person name="Alves-Ferreira M."/>
            <person name="Sachetto-Martins G."/>
            <person name="Coelho A."/>
            <person name="Santos E."/>
            <person name="Amaral G."/>
            <person name="Neves A."/>
            <person name="Pacheco A.B."/>
            <person name="Carvalho D."/>
            <person name="Lery L."/>
            <person name="Bisch P."/>
            <person name="Rossle S.C."/>
            <person name="Urmenyi T."/>
            <person name="Kruger W.V."/>
            <person name="Martins O."/>
            <person name="Baldani J.I."/>
            <person name="Ferreira P.C."/>
        </authorList>
    </citation>
    <scope>NUCLEOTIDE SEQUENCE [LARGE SCALE GENOMIC DNA]</scope>
    <source>
        <strain evidence="2">ATCC 49037 / DSM 5601 / CCUG 37298 / CIP 103539 / LMG 7603 / PAl5</strain>
    </source>
</reference>
<gene>
    <name evidence="1" type="ordered locus">GDI2373</name>
</gene>
<organism evidence="1 2">
    <name type="scientific">Gluconacetobacter diazotrophicus (strain ATCC 49037 / DSM 5601 / CCUG 37298 / CIP 103539 / LMG 7603 / PAl5)</name>
    <dbReference type="NCBI Taxonomy" id="272568"/>
    <lineage>
        <taxon>Bacteria</taxon>
        <taxon>Pseudomonadati</taxon>
        <taxon>Pseudomonadota</taxon>
        <taxon>Alphaproteobacteria</taxon>
        <taxon>Acetobacterales</taxon>
        <taxon>Acetobacteraceae</taxon>
        <taxon>Gluconacetobacter</taxon>
    </lineage>
</organism>
<dbReference type="AlphaFoldDB" id="A9HMJ6"/>
<dbReference type="KEGG" id="gdi:GDI2373"/>